<dbReference type="SUPFAM" id="SSF54897">
    <property type="entry name" value="Protease propeptides/inhibitors"/>
    <property type="match status" value="1"/>
</dbReference>
<evidence type="ECO:0000256" key="1">
    <source>
        <dbReference type="ARBA" id="ARBA00001910"/>
    </source>
</evidence>
<comment type="function">
    <text evidence="2">Secreted tripeptidyl-peptidase which degrades proteins at acidic pHs and is involved in virulence.</text>
</comment>
<evidence type="ECO:0000256" key="14">
    <source>
        <dbReference type="SAM" id="SignalP"/>
    </source>
</evidence>
<evidence type="ECO:0000256" key="10">
    <source>
        <dbReference type="ARBA" id="ARBA00022837"/>
    </source>
</evidence>
<name>A0A7H8QIV1_TALRU</name>
<dbReference type="KEGG" id="trg:TRUGW13939_00959"/>
<feature type="signal peptide" evidence="14">
    <location>
        <begin position="1"/>
        <end position="19"/>
    </location>
</feature>
<evidence type="ECO:0000256" key="13">
    <source>
        <dbReference type="SAM" id="MobiDB-lite"/>
    </source>
</evidence>
<dbReference type="GO" id="GO:0006508">
    <property type="term" value="P:proteolysis"/>
    <property type="evidence" value="ECO:0007669"/>
    <property type="project" value="UniProtKB-KW"/>
</dbReference>
<feature type="binding site" evidence="12">
    <location>
        <position position="615"/>
    </location>
    <ligand>
        <name>Ca(2+)</name>
        <dbReference type="ChEBI" id="CHEBI:29108"/>
    </ligand>
</feature>
<keyword evidence="10 12" id="KW-0106">Calcium</keyword>
<dbReference type="Proteomes" id="UP000509510">
    <property type="component" value="Chromosome I"/>
</dbReference>
<feature type="active site" description="Charge relay system" evidence="12">
    <location>
        <position position="552"/>
    </location>
</feature>
<sequence>MHFANLGAAALVAISACTAASLPSTHILHEKRSGNPAQWTKHSVAPRDVTLPVRIGIKPRNIDLGHNELMEISNPASPNYGKHWSAEEIHDFFAPAASTVHDVRKWLSSSGIGNHRHQVAPSRGHVQFDASIEEVESLLKAKYEVWKHTDSGALSLSCDEYHVPAHIKDHIDFITPTIGMSSPSEPKNSLKRRTVSPHEKIRQPIHRPMSPPSSGSDPNNVTDCAKAISPACVRALYQIPDTAPKNVTGNELGIYESGDTYDQADLDSFFKYFTPNIPTGTHPTLNGIDGGTAPVPQNQGGGESMLDFQLAYPLVHPQGIRLLQTLDVQSAYQTYGIFNPFLDALDKSYCSYAGGDDPKIDPKFPDGSGWNETAQCGVYTPPHVISISYELAEATYPAAYAERQCHEYMKLGLQGVSLIFASGDNGTLSRAGEAGCLSGDRQNPGFPSSCPYVTAVGATQIKPNASVHDAEVAVIPDYTYGSVFTSGGGFSNYFAQPSYQSDAVNGYLGNNTKLPAAASFNKTGRAFPDVSANGLNIAVYTNGQWESQGGTSASAPIFASIITRLNGERISAGKKPVGFLNPTLYAHPEIFNDITEGENWGCNGRTAFTAQKGWDPVTGLGTPIYPKMLEVFKNLP</sequence>
<comment type="subcellular location">
    <subcellularLocation>
        <location evidence="3">Secreted</location>
        <location evidence="3">Extracellular space</location>
    </subcellularLocation>
</comment>
<evidence type="ECO:0000256" key="11">
    <source>
        <dbReference type="ARBA" id="ARBA00023145"/>
    </source>
</evidence>
<organism evidence="16 17">
    <name type="scientific">Talaromyces rugulosus</name>
    <name type="common">Penicillium rugulosum</name>
    <dbReference type="NCBI Taxonomy" id="121627"/>
    <lineage>
        <taxon>Eukaryota</taxon>
        <taxon>Fungi</taxon>
        <taxon>Dikarya</taxon>
        <taxon>Ascomycota</taxon>
        <taxon>Pezizomycotina</taxon>
        <taxon>Eurotiomycetes</taxon>
        <taxon>Eurotiomycetidae</taxon>
        <taxon>Eurotiales</taxon>
        <taxon>Trichocomaceae</taxon>
        <taxon>Talaromyces</taxon>
        <taxon>Talaromyces sect. Islandici</taxon>
    </lineage>
</organism>
<evidence type="ECO:0000256" key="5">
    <source>
        <dbReference type="ARBA" id="ARBA00022670"/>
    </source>
</evidence>
<dbReference type="CDD" id="cd04056">
    <property type="entry name" value="Peptidases_S53"/>
    <property type="match status" value="1"/>
</dbReference>
<keyword evidence="8 12" id="KW-0378">Hydrolase</keyword>
<comment type="catalytic activity">
    <reaction evidence="1">
        <text>Release of an N-terminal tripeptide from a polypeptide.</text>
        <dbReference type="EC" id="3.4.14.10"/>
    </reaction>
</comment>
<dbReference type="RefSeq" id="XP_035340058.1">
    <property type="nucleotide sequence ID" value="XM_035484165.1"/>
</dbReference>
<feature type="active site" description="Charge relay system" evidence="12">
    <location>
        <position position="303"/>
    </location>
</feature>
<reference evidence="17" key="1">
    <citation type="submission" date="2020-06" db="EMBL/GenBank/DDBJ databases">
        <title>A chromosome-scale genome assembly of Talaromyces rugulosus W13939.</title>
        <authorList>
            <person name="Wang B."/>
            <person name="Guo L."/>
            <person name="Ye K."/>
            <person name="Wang L."/>
        </authorList>
    </citation>
    <scope>NUCLEOTIDE SEQUENCE [LARGE SCALE GENOMIC DNA]</scope>
    <source>
        <strain evidence="17">W13939</strain>
    </source>
</reference>
<feature type="domain" description="Peptidase S53" evidence="15">
    <location>
        <begin position="227"/>
        <end position="635"/>
    </location>
</feature>
<evidence type="ECO:0000256" key="7">
    <source>
        <dbReference type="ARBA" id="ARBA00022729"/>
    </source>
</evidence>
<dbReference type="GeneID" id="55988472"/>
<dbReference type="PANTHER" id="PTHR14218:SF19">
    <property type="entry name" value="SERINE PROTEASE AORO, PUTATIVE (AFU_ORTHOLOGUE AFUA_6G10250)-RELATED"/>
    <property type="match status" value="1"/>
</dbReference>
<dbReference type="InterPro" id="IPR030400">
    <property type="entry name" value="Sedolisin_dom"/>
</dbReference>
<evidence type="ECO:0000256" key="3">
    <source>
        <dbReference type="ARBA" id="ARBA00004239"/>
    </source>
</evidence>
<dbReference type="InterPro" id="IPR036852">
    <property type="entry name" value="Peptidase_S8/S53_dom_sf"/>
</dbReference>
<dbReference type="Gene3D" id="3.40.50.200">
    <property type="entry name" value="Peptidase S8/S53 domain"/>
    <property type="match status" value="1"/>
</dbReference>
<evidence type="ECO:0000256" key="6">
    <source>
        <dbReference type="ARBA" id="ARBA00022723"/>
    </source>
</evidence>
<evidence type="ECO:0000256" key="12">
    <source>
        <dbReference type="PROSITE-ProRule" id="PRU01032"/>
    </source>
</evidence>
<feature type="compositionally biased region" description="Polar residues" evidence="13">
    <location>
        <begin position="178"/>
        <end position="187"/>
    </location>
</feature>
<feature type="chain" id="PRO_5028870767" description="tripeptidyl-peptidase II" evidence="14">
    <location>
        <begin position="20"/>
        <end position="636"/>
    </location>
</feature>
<feature type="active site" description="Charge relay system" evidence="12">
    <location>
        <position position="307"/>
    </location>
</feature>
<dbReference type="PROSITE" id="PS51695">
    <property type="entry name" value="SEDOLISIN"/>
    <property type="match status" value="1"/>
</dbReference>
<comment type="cofactor">
    <cofactor evidence="12">
        <name>Ca(2+)</name>
        <dbReference type="ChEBI" id="CHEBI:29108"/>
    </cofactor>
    <text evidence="12">Binds 1 Ca(2+) ion per subunit.</text>
</comment>
<dbReference type="GO" id="GO:0004252">
    <property type="term" value="F:serine-type endopeptidase activity"/>
    <property type="evidence" value="ECO:0007669"/>
    <property type="project" value="UniProtKB-UniRule"/>
</dbReference>
<feature type="binding site" evidence="12">
    <location>
        <position position="593"/>
    </location>
    <ligand>
        <name>Ca(2+)</name>
        <dbReference type="ChEBI" id="CHEBI:29108"/>
    </ligand>
</feature>
<accession>A0A7H8QIV1</accession>
<dbReference type="SMART" id="SM00944">
    <property type="entry name" value="Pro-kuma_activ"/>
    <property type="match status" value="1"/>
</dbReference>
<dbReference type="GO" id="GO:0008240">
    <property type="term" value="F:tripeptidyl-peptidase activity"/>
    <property type="evidence" value="ECO:0007669"/>
    <property type="project" value="UniProtKB-EC"/>
</dbReference>
<evidence type="ECO:0000256" key="2">
    <source>
        <dbReference type="ARBA" id="ARBA00002451"/>
    </source>
</evidence>
<dbReference type="AlphaFoldDB" id="A0A7H8QIV1"/>
<dbReference type="SUPFAM" id="SSF52743">
    <property type="entry name" value="Subtilisin-like"/>
    <property type="match status" value="1"/>
</dbReference>
<protein>
    <recommendedName>
        <fullName evidence="4">tripeptidyl-peptidase II</fullName>
        <ecNumber evidence="4">3.4.14.10</ecNumber>
    </recommendedName>
</protein>
<evidence type="ECO:0000313" key="17">
    <source>
        <dbReference type="Proteomes" id="UP000509510"/>
    </source>
</evidence>
<feature type="binding site" evidence="12">
    <location>
        <position position="594"/>
    </location>
    <ligand>
        <name>Ca(2+)</name>
        <dbReference type="ChEBI" id="CHEBI:29108"/>
    </ligand>
</feature>
<dbReference type="CDD" id="cd11377">
    <property type="entry name" value="Pro-peptidase_S53"/>
    <property type="match status" value="1"/>
</dbReference>
<feature type="region of interest" description="Disordered" evidence="13">
    <location>
        <begin position="178"/>
        <end position="219"/>
    </location>
</feature>
<dbReference type="PANTHER" id="PTHR14218">
    <property type="entry name" value="PROTEASE S8 TRIPEPTIDYL PEPTIDASE I CLN2"/>
    <property type="match status" value="1"/>
</dbReference>
<dbReference type="InterPro" id="IPR050819">
    <property type="entry name" value="Tripeptidyl-peptidase_I"/>
</dbReference>
<dbReference type="Pfam" id="PF09286">
    <property type="entry name" value="Pro-kuma_activ"/>
    <property type="match status" value="1"/>
</dbReference>
<evidence type="ECO:0000256" key="4">
    <source>
        <dbReference type="ARBA" id="ARBA00012462"/>
    </source>
</evidence>
<keyword evidence="6 12" id="KW-0479">Metal-binding</keyword>
<proteinExistence type="predicted"/>
<dbReference type="EMBL" id="CP055898">
    <property type="protein sequence ID" value="QKX53879.1"/>
    <property type="molecule type" value="Genomic_DNA"/>
</dbReference>
<dbReference type="GO" id="GO:0046872">
    <property type="term" value="F:metal ion binding"/>
    <property type="evidence" value="ECO:0007669"/>
    <property type="project" value="UniProtKB-UniRule"/>
</dbReference>
<dbReference type="Pfam" id="PF00082">
    <property type="entry name" value="Peptidase_S8"/>
    <property type="match status" value="1"/>
</dbReference>
<evidence type="ECO:0000259" key="15">
    <source>
        <dbReference type="PROSITE" id="PS51695"/>
    </source>
</evidence>
<dbReference type="InterPro" id="IPR000209">
    <property type="entry name" value="Peptidase_S8/S53_dom"/>
</dbReference>
<gene>
    <name evidence="16" type="ORF">TRUGW13939_00959</name>
</gene>
<dbReference type="EC" id="3.4.14.10" evidence="4"/>
<evidence type="ECO:0000313" key="16">
    <source>
        <dbReference type="EMBL" id="QKX53879.1"/>
    </source>
</evidence>
<keyword evidence="17" id="KW-1185">Reference proteome</keyword>
<dbReference type="InterPro" id="IPR015366">
    <property type="entry name" value="S53_propep"/>
</dbReference>
<evidence type="ECO:0000256" key="8">
    <source>
        <dbReference type="ARBA" id="ARBA00022801"/>
    </source>
</evidence>
<keyword evidence="11" id="KW-0865">Zymogen</keyword>
<evidence type="ECO:0000256" key="9">
    <source>
        <dbReference type="ARBA" id="ARBA00022825"/>
    </source>
</evidence>
<keyword evidence="9 12" id="KW-0720">Serine protease</keyword>
<feature type="binding site" evidence="12">
    <location>
        <position position="613"/>
    </location>
    <ligand>
        <name>Ca(2+)</name>
        <dbReference type="ChEBI" id="CHEBI:29108"/>
    </ligand>
</feature>
<dbReference type="GO" id="GO:0005576">
    <property type="term" value="C:extracellular region"/>
    <property type="evidence" value="ECO:0007669"/>
    <property type="project" value="UniProtKB-SubCell"/>
</dbReference>
<dbReference type="OrthoDB" id="409122at2759"/>
<keyword evidence="5 12" id="KW-0645">Protease</keyword>
<keyword evidence="7 14" id="KW-0732">Signal</keyword>